<keyword evidence="2" id="KW-1185">Reference proteome</keyword>
<comment type="caution">
    <text evidence="1">The sequence shown here is derived from an EMBL/GenBank/DDBJ whole genome shotgun (WGS) entry which is preliminary data.</text>
</comment>
<evidence type="ECO:0000313" key="2">
    <source>
        <dbReference type="Proteomes" id="UP000321532"/>
    </source>
</evidence>
<dbReference type="EMBL" id="BJYS01000031">
    <property type="protein sequence ID" value="GEO06072.1"/>
    <property type="molecule type" value="Genomic_DNA"/>
</dbReference>
<sequence length="108" mass="12144">MNSEIFTNLRALKNTLDCEVNDGPNGVESVKDKCLEALVLIKQLSFNDSSPHVQLATRHSIQYLHKALTEIDIFYASYNKARKTRNALKDICAPAHAGLEIILNLNYQ</sequence>
<protein>
    <recommendedName>
        <fullName evidence="3">DUF5618 domain-containing protein</fullName>
    </recommendedName>
</protein>
<name>A0A512B289_9BACT</name>
<proteinExistence type="predicted"/>
<dbReference type="RefSeq" id="WP_146901374.1">
    <property type="nucleotide sequence ID" value="NZ_BJYS01000031.1"/>
</dbReference>
<evidence type="ECO:0008006" key="3">
    <source>
        <dbReference type="Google" id="ProtNLM"/>
    </source>
</evidence>
<dbReference type="AlphaFoldDB" id="A0A512B289"/>
<gene>
    <name evidence="1" type="ORF">AAE02nite_37360</name>
</gene>
<organism evidence="1 2">
    <name type="scientific">Adhaeribacter aerolatus</name>
    <dbReference type="NCBI Taxonomy" id="670289"/>
    <lineage>
        <taxon>Bacteria</taxon>
        <taxon>Pseudomonadati</taxon>
        <taxon>Bacteroidota</taxon>
        <taxon>Cytophagia</taxon>
        <taxon>Cytophagales</taxon>
        <taxon>Hymenobacteraceae</taxon>
        <taxon>Adhaeribacter</taxon>
    </lineage>
</organism>
<accession>A0A512B289</accession>
<dbReference type="Proteomes" id="UP000321532">
    <property type="component" value="Unassembled WGS sequence"/>
</dbReference>
<reference evidence="1 2" key="1">
    <citation type="submission" date="2019-07" db="EMBL/GenBank/DDBJ databases">
        <title>Whole genome shotgun sequence of Adhaeribacter aerolatus NBRC 106133.</title>
        <authorList>
            <person name="Hosoyama A."/>
            <person name="Uohara A."/>
            <person name="Ohji S."/>
            <person name="Ichikawa N."/>
        </authorList>
    </citation>
    <scope>NUCLEOTIDE SEQUENCE [LARGE SCALE GENOMIC DNA]</scope>
    <source>
        <strain evidence="1 2">NBRC 106133</strain>
    </source>
</reference>
<evidence type="ECO:0000313" key="1">
    <source>
        <dbReference type="EMBL" id="GEO06072.1"/>
    </source>
</evidence>
<dbReference type="OrthoDB" id="893960at2"/>